<keyword evidence="2" id="KW-1185">Reference proteome</keyword>
<dbReference type="EMBL" id="JBJHZZ010000026">
    <property type="protein sequence ID" value="MFL0248671.1"/>
    <property type="molecule type" value="Genomic_DNA"/>
</dbReference>
<name>A0ABW8T8K5_9CLOT</name>
<proteinExistence type="predicted"/>
<dbReference type="Proteomes" id="UP001623591">
    <property type="component" value="Unassembled WGS sequence"/>
</dbReference>
<dbReference type="RefSeq" id="WP_406771099.1">
    <property type="nucleotide sequence ID" value="NZ_JBJHZZ010000026.1"/>
</dbReference>
<evidence type="ECO:0000313" key="1">
    <source>
        <dbReference type="EMBL" id="MFL0248671.1"/>
    </source>
</evidence>
<protein>
    <submittedName>
        <fullName evidence="1">Uncharacterized protein</fullName>
    </submittedName>
</protein>
<gene>
    <name evidence="1" type="ORF">ACJDUG_17145</name>
</gene>
<accession>A0ABW8T8K5</accession>
<reference evidence="1 2" key="1">
    <citation type="submission" date="2024-11" db="EMBL/GenBank/DDBJ databases">
        <authorList>
            <person name="Heng Y.C."/>
            <person name="Lim A.C.H."/>
            <person name="Lee J.K.Y."/>
            <person name="Kittelmann S."/>
        </authorList>
    </citation>
    <scope>NUCLEOTIDE SEQUENCE [LARGE SCALE GENOMIC DNA]</scope>
    <source>
        <strain evidence="1 2">WILCCON 0185</strain>
    </source>
</reference>
<sequence>MNLIKNGRLQKDDAHSKEVWERHGKHDTYMTIDEINALVQKYIPTAKVKRKLFWRYSLIWQK</sequence>
<comment type="caution">
    <text evidence="1">The sequence shown here is derived from an EMBL/GenBank/DDBJ whole genome shotgun (WGS) entry which is preliminary data.</text>
</comment>
<evidence type="ECO:0000313" key="2">
    <source>
        <dbReference type="Proteomes" id="UP001623591"/>
    </source>
</evidence>
<organism evidence="1 2">
    <name type="scientific">Candidatus Clostridium stratigraminis</name>
    <dbReference type="NCBI Taxonomy" id="3381661"/>
    <lineage>
        <taxon>Bacteria</taxon>
        <taxon>Bacillati</taxon>
        <taxon>Bacillota</taxon>
        <taxon>Clostridia</taxon>
        <taxon>Eubacteriales</taxon>
        <taxon>Clostridiaceae</taxon>
        <taxon>Clostridium</taxon>
    </lineage>
</organism>